<comment type="caution">
    <text evidence="1">The sequence shown here is derived from an EMBL/GenBank/DDBJ whole genome shotgun (WGS) entry which is preliminary data.</text>
</comment>
<organism evidence="1 2">
    <name type="scientific">Butyricicoccus pullicaecorum</name>
    <dbReference type="NCBI Taxonomy" id="501571"/>
    <lineage>
        <taxon>Bacteria</taxon>
        <taxon>Bacillati</taxon>
        <taxon>Bacillota</taxon>
        <taxon>Clostridia</taxon>
        <taxon>Eubacteriales</taxon>
        <taxon>Butyricicoccaceae</taxon>
        <taxon>Butyricicoccus</taxon>
    </lineage>
</organism>
<reference evidence="2" key="1">
    <citation type="submission" date="2017-04" db="EMBL/GenBank/DDBJ databases">
        <title>Function of individual gut microbiota members based on whole genome sequencing of pure cultures obtained from chicken caecum.</title>
        <authorList>
            <person name="Medvecky M."/>
            <person name="Cejkova D."/>
            <person name="Polansky O."/>
            <person name="Karasova D."/>
            <person name="Kubasova T."/>
            <person name="Cizek A."/>
            <person name="Rychlik I."/>
        </authorList>
    </citation>
    <scope>NUCLEOTIDE SEQUENCE [LARGE SCALE GENOMIC DNA]</scope>
    <source>
        <strain evidence="2">An180</strain>
    </source>
</reference>
<gene>
    <name evidence="1" type="ORF">B5F17_14090</name>
</gene>
<dbReference type="Proteomes" id="UP000195897">
    <property type="component" value="Unassembled WGS sequence"/>
</dbReference>
<evidence type="ECO:0000313" key="1">
    <source>
        <dbReference type="EMBL" id="OUP50261.1"/>
    </source>
</evidence>
<accession>A0A1Y4L671</accession>
<proteinExistence type="predicted"/>
<dbReference type="AlphaFoldDB" id="A0A1Y4L671"/>
<name>A0A1Y4L671_9FIRM</name>
<sequence length="102" mass="12200">MSSKKKPRKDAYKGFLYIECPKCGTERGFYVRDYTYNFRCNACESVMELRGMHQADAICVCGKRWHYLTNSQKRFIEINCVRCHSPITLHRQRDGYYKTIER</sequence>
<dbReference type="RefSeq" id="WP_087374850.1">
    <property type="nucleotide sequence ID" value="NZ_NFKK01000030.1"/>
</dbReference>
<dbReference type="EMBL" id="NFKK01000030">
    <property type="protein sequence ID" value="OUP50261.1"/>
    <property type="molecule type" value="Genomic_DNA"/>
</dbReference>
<evidence type="ECO:0000313" key="2">
    <source>
        <dbReference type="Proteomes" id="UP000195897"/>
    </source>
</evidence>
<protein>
    <submittedName>
        <fullName evidence="1">Uncharacterized protein</fullName>
    </submittedName>
</protein>